<accession>A0ABU7LQP1</accession>
<dbReference type="InterPro" id="IPR000888">
    <property type="entry name" value="RmlC-like"/>
</dbReference>
<dbReference type="EC" id="5.1.3.13" evidence="3 5"/>
<dbReference type="CDD" id="cd00438">
    <property type="entry name" value="cupin_RmlC"/>
    <property type="match status" value="1"/>
</dbReference>
<protein>
    <recommendedName>
        <fullName evidence="4 5">dTDP-4-dehydrorhamnose 3,5-epimerase</fullName>
        <ecNumber evidence="3 5">5.1.3.13</ecNumber>
    </recommendedName>
    <alternativeName>
        <fullName evidence="5">Thymidine diphospho-4-keto-rhamnose 3,5-epimerase</fullName>
    </alternativeName>
</protein>
<evidence type="ECO:0000313" key="6">
    <source>
        <dbReference type="EMBL" id="MEE2525644.1"/>
    </source>
</evidence>
<dbReference type="GO" id="GO:0008830">
    <property type="term" value="F:dTDP-4-dehydrorhamnose 3,5-epimerase activity"/>
    <property type="evidence" value="ECO:0007669"/>
    <property type="project" value="UniProtKB-EC"/>
</dbReference>
<name>A0ABU7LQP1_9PROT</name>
<evidence type="ECO:0000256" key="1">
    <source>
        <dbReference type="ARBA" id="ARBA00001298"/>
    </source>
</evidence>
<dbReference type="Pfam" id="PF00908">
    <property type="entry name" value="dTDP_sugar_isom"/>
    <property type="match status" value="1"/>
</dbReference>
<dbReference type="NCBIfam" id="TIGR01221">
    <property type="entry name" value="rmlC"/>
    <property type="match status" value="1"/>
</dbReference>
<evidence type="ECO:0000256" key="3">
    <source>
        <dbReference type="ARBA" id="ARBA00012098"/>
    </source>
</evidence>
<dbReference type="PANTHER" id="PTHR21047:SF2">
    <property type="entry name" value="THYMIDINE DIPHOSPHO-4-KETO-RHAMNOSE 3,5-EPIMERASE"/>
    <property type="match status" value="1"/>
</dbReference>
<reference evidence="6 7" key="1">
    <citation type="submission" date="2024-01" db="EMBL/GenBank/DDBJ databases">
        <title>Hyphobacterium bacterium isolated from marine sediment.</title>
        <authorList>
            <person name="Zhao S."/>
        </authorList>
    </citation>
    <scope>NUCLEOTIDE SEQUENCE [LARGE SCALE GENOMIC DNA]</scope>
    <source>
        <strain evidence="7">HN65</strain>
    </source>
</reference>
<dbReference type="Proteomes" id="UP001354971">
    <property type="component" value="Unassembled WGS sequence"/>
</dbReference>
<comment type="similarity">
    <text evidence="5">Belongs to the dTDP-4-dehydrorhamnose 3,5-epimerase family.</text>
</comment>
<evidence type="ECO:0000256" key="5">
    <source>
        <dbReference type="RuleBase" id="RU364069"/>
    </source>
</evidence>
<dbReference type="InterPro" id="IPR014710">
    <property type="entry name" value="RmlC-like_jellyroll"/>
</dbReference>
<evidence type="ECO:0000256" key="2">
    <source>
        <dbReference type="ARBA" id="ARBA00001997"/>
    </source>
</evidence>
<comment type="caution">
    <text evidence="6">The sequence shown here is derived from an EMBL/GenBank/DDBJ whole genome shotgun (WGS) entry which is preliminary data.</text>
</comment>
<sequence length="190" mass="21116">MTEIEPFGPFEDAFLIHPKRFGDDRGWFEEVWNAARFREQTGVETDFVQDNASRSKAAGTVRGLHVQSPPMAQAKLVRCPRGAIHDVIVDIRHGSPTFGKWAGVTLSEENGLQLWVPRGFAHGFATLQPDSEIAYKVDNPYSAEHDGGIFWNDPAIGIEWPFDTASAVLSDKDKAAPKLADFPRLFEYGA</sequence>
<gene>
    <name evidence="6" type="primary">rfbC</name>
    <name evidence="6" type="ORF">V0U79_04640</name>
</gene>
<dbReference type="InterPro" id="IPR011051">
    <property type="entry name" value="RmlC_Cupin_sf"/>
</dbReference>
<dbReference type="EMBL" id="JAZDRP010000002">
    <property type="protein sequence ID" value="MEE2525644.1"/>
    <property type="molecule type" value="Genomic_DNA"/>
</dbReference>
<proteinExistence type="inferred from homology"/>
<dbReference type="PANTHER" id="PTHR21047">
    <property type="entry name" value="DTDP-6-DEOXY-D-GLUCOSE-3,5 EPIMERASE"/>
    <property type="match status" value="1"/>
</dbReference>
<comment type="catalytic activity">
    <reaction evidence="1 5">
        <text>dTDP-4-dehydro-6-deoxy-alpha-D-glucose = dTDP-4-dehydro-beta-L-rhamnose</text>
        <dbReference type="Rhea" id="RHEA:16969"/>
        <dbReference type="ChEBI" id="CHEBI:57649"/>
        <dbReference type="ChEBI" id="CHEBI:62830"/>
        <dbReference type="EC" id="5.1.3.13"/>
    </reaction>
</comment>
<evidence type="ECO:0000313" key="7">
    <source>
        <dbReference type="Proteomes" id="UP001354971"/>
    </source>
</evidence>
<organism evidence="6 7">
    <name type="scientific">Hyphobacterium lacteum</name>
    <dbReference type="NCBI Taxonomy" id="3116575"/>
    <lineage>
        <taxon>Bacteria</taxon>
        <taxon>Pseudomonadati</taxon>
        <taxon>Pseudomonadota</taxon>
        <taxon>Alphaproteobacteria</taxon>
        <taxon>Maricaulales</taxon>
        <taxon>Maricaulaceae</taxon>
        <taxon>Hyphobacterium</taxon>
    </lineage>
</organism>
<dbReference type="SUPFAM" id="SSF51182">
    <property type="entry name" value="RmlC-like cupins"/>
    <property type="match status" value="1"/>
</dbReference>
<keyword evidence="5 6" id="KW-0413">Isomerase</keyword>
<comment type="function">
    <text evidence="2 5">Catalyzes the epimerization of the C3' and C5'positions of dTDP-6-deoxy-D-xylo-4-hexulose, forming dTDP-6-deoxy-L-lyxo-4-hexulose.</text>
</comment>
<dbReference type="RefSeq" id="WP_330198303.1">
    <property type="nucleotide sequence ID" value="NZ_JAZDRP010000002.1"/>
</dbReference>
<evidence type="ECO:0000256" key="4">
    <source>
        <dbReference type="ARBA" id="ARBA00019595"/>
    </source>
</evidence>
<dbReference type="Gene3D" id="2.60.120.10">
    <property type="entry name" value="Jelly Rolls"/>
    <property type="match status" value="1"/>
</dbReference>
<keyword evidence="7" id="KW-1185">Reference proteome</keyword>
<comment type="pathway">
    <text evidence="5">Carbohydrate biosynthesis; dTDP-L-rhamnose biosynthesis.</text>
</comment>
<comment type="subunit">
    <text evidence="5">Homodimer.</text>
</comment>